<accession>A0ABT8LJ97</accession>
<dbReference type="SUPFAM" id="SSF81665">
    <property type="entry name" value="Calcium ATPase, transmembrane domain M"/>
    <property type="match status" value="1"/>
</dbReference>
<dbReference type="InterPro" id="IPR004014">
    <property type="entry name" value="ATPase_P-typ_cation-transptr_N"/>
</dbReference>
<evidence type="ECO:0000313" key="12">
    <source>
        <dbReference type="EMBL" id="MDN5217091.1"/>
    </source>
</evidence>
<dbReference type="PROSITE" id="PS00154">
    <property type="entry name" value="ATPASE_E1_E2"/>
    <property type="match status" value="1"/>
</dbReference>
<feature type="domain" description="Cation-transporting P-type ATPase N-terminal" evidence="11">
    <location>
        <begin position="1"/>
        <end position="59"/>
    </location>
</feature>
<keyword evidence="3" id="KW-0479">Metal-binding</keyword>
<keyword evidence="7" id="KW-1278">Translocase</keyword>
<keyword evidence="13" id="KW-1185">Reference proteome</keyword>
<dbReference type="PANTHER" id="PTHR24093:SF506">
    <property type="entry name" value="CATION-TRANSPORTING ATPASE PMA1"/>
    <property type="match status" value="1"/>
</dbReference>
<dbReference type="InterPro" id="IPR036412">
    <property type="entry name" value="HAD-like_sf"/>
</dbReference>
<dbReference type="InterPro" id="IPR044492">
    <property type="entry name" value="P_typ_ATPase_HD_dom"/>
</dbReference>
<sequence length="846" mass="92166">METRGLTHIEATKRLATFGRNSITQEEKLNPLKLLLQQFTSPLMLILIAAAIISLAIGLLPGQASNITDTVLILAIVFISGIFGFAQDYRAERTIEALQQMATPRARVVRDGKEQEIYAHEVVPGDLMQIDSGDIIAADGKIVASFHLEADESVLTGESHAVKKEIEDTVFMHSYVTAGNAEVLVTNTGMLTRIGKIAKGLQSIQDTKTSFQKELAQLGKKLSLLTLFVALFIALVGFFKYDVNQALMTAISLAVAAIPEGLPAVVVLALAAGAKVMFKKNALIRRLSIAESIGAVNVICTDKTGTLTKNEMTVTALFYDNKTQKVSSDKLVSADDKTARQLLVCGLVCNNIETVHNEDGTTRYLGKQTEIALHQTARHLLAEVESRHYFKVNEIPFNSERKMMSVVVEHQDDGYFVYTKGAPEILINKCTGILLNGEIKPLVPDQKQSILNQNVAFAKEALRVLGCAYKQTGSPDQNIESELVWIGLQAMIDPARDEVTEAIQDCKTAGIWVIMITGDNPITAGAIAKNIGLETTGTVEGTALDNMDEAALAKKLESGVNVFARTNPFHKLRILEKLTKKYNVAMTGDGVNDALALKKANVGIAMGNKGTEVARQASDIVLLDDNFSTIRDALKQGRTIFNNIRKFINYLLSCNLAEVGVIFIATVAMKLDGPVLLAVQILWINLLTDGLVALALGVDPPATDIMLKKPRKLNEPLINKMLTWQIGGIGLVMTVILLIAFQLALPLGIDSARTVLLTGFVLLEFVRIAVIRSEETLGWLANKWLAGALLLSLLMHLTIVYSPINTFFGLVPLAAYEWAVLAGSVFIAYWLAILMTRFLTNKIPTS</sequence>
<name>A0ABT8LJ97_9BACT</name>
<dbReference type="SUPFAM" id="SSF81653">
    <property type="entry name" value="Calcium ATPase, transduction domain A"/>
    <property type="match status" value="1"/>
</dbReference>
<keyword evidence="4" id="KW-0547">Nucleotide-binding</keyword>
<dbReference type="InterPro" id="IPR023299">
    <property type="entry name" value="ATPase_P-typ_cyto_dom_N"/>
</dbReference>
<dbReference type="InterPro" id="IPR059000">
    <property type="entry name" value="ATPase_P-type_domA"/>
</dbReference>
<organism evidence="12 13">
    <name type="scientific">Agaribacillus aureus</name>
    <dbReference type="NCBI Taxonomy" id="3051825"/>
    <lineage>
        <taxon>Bacteria</taxon>
        <taxon>Pseudomonadati</taxon>
        <taxon>Bacteroidota</taxon>
        <taxon>Cytophagia</taxon>
        <taxon>Cytophagales</taxon>
        <taxon>Splendidivirgaceae</taxon>
        <taxon>Agaribacillus</taxon>
    </lineage>
</organism>
<feature type="transmembrane region" description="Helical" evidence="10">
    <location>
        <begin position="675"/>
        <end position="700"/>
    </location>
</feature>
<dbReference type="Gene3D" id="1.20.1110.10">
    <property type="entry name" value="Calcium-transporting ATPase, transmembrane domain"/>
    <property type="match status" value="1"/>
</dbReference>
<dbReference type="PRINTS" id="PR00120">
    <property type="entry name" value="HATPASE"/>
</dbReference>
<feature type="transmembrane region" description="Helical" evidence="10">
    <location>
        <begin position="721"/>
        <end position="745"/>
    </location>
</feature>
<dbReference type="SFLD" id="SFLDF00027">
    <property type="entry name" value="p-type_atpase"/>
    <property type="match status" value="1"/>
</dbReference>
<keyword evidence="2 10" id="KW-0812">Transmembrane</keyword>
<protein>
    <submittedName>
        <fullName evidence="12">Cation-translocating P-type ATPase</fullName>
    </submittedName>
</protein>
<dbReference type="Proteomes" id="UP001172083">
    <property type="component" value="Unassembled WGS sequence"/>
</dbReference>
<dbReference type="SFLD" id="SFLDG00002">
    <property type="entry name" value="C1.7:_P-type_atpase_like"/>
    <property type="match status" value="1"/>
</dbReference>
<feature type="transmembrane region" description="Helical" evidence="10">
    <location>
        <begin position="43"/>
        <end position="61"/>
    </location>
</feature>
<dbReference type="EMBL" id="JAUJEB010000013">
    <property type="protein sequence ID" value="MDN5217091.1"/>
    <property type="molecule type" value="Genomic_DNA"/>
</dbReference>
<dbReference type="PRINTS" id="PR00119">
    <property type="entry name" value="CATATPASE"/>
</dbReference>
<keyword evidence="8 10" id="KW-1133">Transmembrane helix</keyword>
<dbReference type="Gene3D" id="3.40.50.1000">
    <property type="entry name" value="HAD superfamily/HAD-like"/>
    <property type="match status" value="1"/>
</dbReference>
<evidence type="ECO:0000256" key="5">
    <source>
        <dbReference type="ARBA" id="ARBA00022840"/>
    </source>
</evidence>
<evidence type="ECO:0000256" key="2">
    <source>
        <dbReference type="ARBA" id="ARBA00022692"/>
    </source>
</evidence>
<feature type="transmembrane region" description="Helical" evidence="10">
    <location>
        <begin position="67"/>
        <end position="86"/>
    </location>
</feature>
<dbReference type="PANTHER" id="PTHR24093">
    <property type="entry name" value="CATION TRANSPORTING ATPASE"/>
    <property type="match status" value="1"/>
</dbReference>
<dbReference type="InterPro" id="IPR018303">
    <property type="entry name" value="ATPase_P-typ_P_site"/>
</dbReference>
<keyword evidence="6" id="KW-0460">Magnesium</keyword>
<dbReference type="InterPro" id="IPR008250">
    <property type="entry name" value="ATPase_P-typ_transduc_dom_A_sf"/>
</dbReference>
<evidence type="ECO:0000256" key="9">
    <source>
        <dbReference type="ARBA" id="ARBA00023136"/>
    </source>
</evidence>
<feature type="transmembrane region" description="Helical" evidence="10">
    <location>
        <begin position="816"/>
        <end position="839"/>
    </location>
</feature>
<dbReference type="Gene3D" id="3.40.1110.10">
    <property type="entry name" value="Calcium-transporting ATPase, cytoplasmic domain N"/>
    <property type="match status" value="1"/>
</dbReference>
<evidence type="ECO:0000313" key="13">
    <source>
        <dbReference type="Proteomes" id="UP001172083"/>
    </source>
</evidence>
<comment type="caution">
    <text evidence="12">The sequence shown here is derived from an EMBL/GenBank/DDBJ whole genome shotgun (WGS) entry which is preliminary data.</text>
</comment>
<dbReference type="InterPro" id="IPR006068">
    <property type="entry name" value="ATPase_P-typ_cation-transptr_C"/>
</dbReference>
<dbReference type="InterPro" id="IPR001757">
    <property type="entry name" value="P_typ_ATPase"/>
</dbReference>
<dbReference type="InterPro" id="IPR023298">
    <property type="entry name" value="ATPase_P-typ_TM_dom_sf"/>
</dbReference>
<dbReference type="SFLD" id="SFLDS00003">
    <property type="entry name" value="Haloacid_Dehalogenase"/>
    <property type="match status" value="1"/>
</dbReference>
<dbReference type="Pfam" id="PF00689">
    <property type="entry name" value="Cation_ATPase_C"/>
    <property type="match status" value="1"/>
</dbReference>
<dbReference type="RefSeq" id="WP_346762428.1">
    <property type="nucleotide sequence ID" value="NZ_JAUJEB010000013.1"/>
</dbReference>
<reference evidence="12" key="1">
    <citation type="submission" date="2023-06" db="EMBL/GenBank/DDBJ databases">
        <title>Genomic of Agaribacillus aureum.</title>
        <authorList>
            <person name="Wang G."/>
        </authorList>
    </citation>
    <scope>NUCLEOTIDE SEQUENCE</scope>
    <source>
        <strain evidence="12">BMA12</strain>
    </source>
</reference>
<evidence type="ECO:0000259" key="11">
    <source>
        <dbReference type="SMART" id="SM00831"/>
    </source>
</evidence>
<dbReference type="SMART" id="SM00831">
    <property type="entry name" value="Cation_ATPase_N"/>
    <property type="match status" value="1"/>
</dbReference>
<dbReference type="InterPro" id="IPR023214">
    <property type="entry name" value="HAD_sf"/>
</dbReference>
<comment type="subcellular location">
    <subcellularLocation>
        <location evidence="1">Membrane</location>
        <topology evidence="1">Multi-pass membrane protein</topology>
    </subcellularLocation>
</comment>
<dbReference type="Pfam" id="PF00122">
    <property type="entry name" value="E1-E2_ATPase"/>
    <property type="match status" value="1"/>
</dbReference>
<feature type="transmembrane region" description="Helical" evidence="10">
    <location>
        <begin position="784"/>
        <end position="804"/>
    </location>
</feature>
<proteinExistence type="predicted"/>
<dbReference type="SUPFAM" id="SSF56784">
    <property type="entry name" value="HAD-like"/>
    <property type="match status" value="1"/>
</dbReference>
<feature type="transmembrane region" description="Helical" evidence="10">
    <location>
        <begin position="222"/>
        <end position="241"/>
    </location>
</feature>
<keyword evidence="5" id="KW-0067">ATP-binding</keyword>
<feature type="transmembrane region" description="Helical" evidence="10">
    <location>
        <begin position="647"/>
        <end position="669"/>
    </location>
</feature>
<evidence type="ECO:0000256" key="8">
    <source>
        <dbReference type="ARBA" id="ARBA00022989"/>
    </source>
</evidence>
<dbReference type="Pfam" id="PF00690">
    <property type="entry name" value="Cation_ATPase_N"/>
    <property type="match status" value="1"/>
</dbReference>
<dbReference type="NCBIfam" id="TIGR01494">
    <property type="entry name" value="ATPase_P-type"/>
    <property type="match status" value="3"/>
</dbReference>
<evidence type="ECO:0000256" key="3">
    <source>
        <dbReference type="ARBA" id="ARBA00022723"/>
    </source>
</evidence>
<dbReference type="Gene3D" id="2.70.150.10">
    <property type="entry name" value="Calcium-transporting ATPase, cytoplasmic transduction domain A"/>
    <property type="match status" value="1"/>
</dbReference>
<dbReference type="Pfam" id="PF13246">
    <property type="entry name" value="Cation_ATPase"/>
    <property type="match status" value="1"/>
</dbReference>
<gene>
    <name evidence="12" type="ORF">QQ020_33780</name>
</gene>
<keyword evidence="9 10" id="KW-0472">Membrane</keyword>
<dbReference type="SUPFAM" id="SSF81660">
    <property type="entry name" value="Metal cation-transporting ATPase, ATP-binding domain N"/>
    <property type="match status" value="1"/>
</dbReference>
<feature type="transmembrane region" description="Helical" evidence="10">
    <location>
        <begin position="751"/>
        <end position="772"/>
    </location>
</feature>
<evidence type="ECO:0000256" key="10">
    <source>
        <dbReference type="SAM" id="Phobius"/>
    </source>
</evidence>
<evidence type="ECO:0000256" key="6">
    <source>
        <dbReference type="ARBA" id="ARBA00022842"/>
    </source>
</evidence>
<evidence type="ECO:0000256" key="7">
    <source>
        <dbReference type="ARBA" id="ARBA00022967"/>
    </source>
</evidence>
<evidence type="ECO:0000256" key="4">
    <source>
        <dbReference type="ARBA" id="ARBA00022741"/>
    </source>
</evidence>
<evidence type="ECO:0000256" key="1">
    <source>
        <dbReference type="ARBA" id="ARBA00004141"/>
    </source>
</evidence>